<name>A0AAJ6AJT3_9MICC</name>
<accession>A0AAJ6AJT3</accession>
<dbReference type="GeneID" id="83696498"/>
<proteinExistence type="predicted"/>
<gene>
    <name evidence="2" type="ORF">QDX21_07615</name>
</gene>
<dbReference type="RefSeq" id="WP_110099162.1">
    <property type="nucleotide sequence ID" value="NZ_CP122563.1"/>
</dbReference>
<evidence type="ECO:0000256" key="1">
    <source>
        <dbReference type="SAM" id="MobiDB-lite"/>
    </source>
</evidence>
<sequence length="139" mass="14133">MITDIPLRPEHDGSALYLLGPTDPTTLESIVIAASRSLMIDAVGTGPIKATLQSMAAPHHVGLRATLPTPSGDDPAPQPGPGPDHPNTAVVSVPLSEEVRIRGLISARGISGGRIGVVDASTEAVEITAPVAPGPDKES</sequence>
<reference evidence="2 3" key="1">
    <citation type="submission" date="2023-03" db="EMBL/GenBank/DDBJ databases">
        <title>Complete genome sequences of several Auritidibacter ignavus strains isolated from ear infections.</title>
        <authorList>
            <person name="Baehr T."/>
            <person name="Baumhoegger A.M."/>
        </authorList>
    </citation>
    <scope>NUCLEOTIDE SEQUENCE [LARGE SCALE GENOMIC DNA]</scope>
    <source>
        <strain evidence="2 3">BABAE-6</strain>
    </source>
</reference>
<evidence type="ECO:0000313" key="2">
    <source>
        <dbReference type="EMBL" id="WGH92198.1"/>
    </source>
</evidence>
<organism evidence="2 3">
    <name type="scientific">Auritidibacter ignavus</name>
    <dbReference type="NCBI Taxonomy" id="678932"/>
    <lineage>
        <taxon>Bacteria</taxon>
        <taxon>Bacillati</taxon>
        <taxon>Actinomycetota</taxon>
        <taxon>Actinomycetes</taxon>
        <taxon>Micrococcales</taxon>
        <taxon>Micrococcaceae</taxon>
        <taxon>Auritidibacter</taxon>
    </lineage>
</organism>
<evidence type="ECO:0000313" key="3">
    <source>
        <dbReference type="Proteomes" id="UP001224674"/>
    </source>
</evidence>
<dbReference type="EMBL" id="CP122566">
    <property type="protein sequence ID" value="WGH92198.1"/>
    <property type="molecule type" value="Genomic_DNA"/>
</dbReference>
<keyword evidence="3" id="KW-1185">Reference proteome</keyword>
<dbReference type="Proteomes" id="UP001224674">
    <property type="component" value="Chromosome"/>
</dbReference>
<feature type="region of interest" description="Disordered" evidence="1">
    <location>
        <begin position="59"/>
        <end position="89"/>
    </location>
</feature>
<dbReference type="AlphaFoldDB" id="A0AAJ6AJT3"/>
<protein>
    <submittedName>
        <fullName evidence="2">Uncharacterized protein</fullName>
    </submittedName>
</protein>